<dbReference type="GO" id="GO:0005829">
    <property type="term" value="C:cytosol"/>
    <property type="evidence" value="ECO:0007669"/>
    <property type="project" value="TreeGrafter"/>
</dbReference>
<sequence length="409" mass="46999">MCTDHITIQNFESLSLSNSTSPSVSRHSSVAEYDDKSLPVTPNLLPENEKEPIQIDNTILSNELNHPFLSFYLTPIHSTTSCRQLGKQPGRLSLSDFNIKKTIGTGSTARVHLARSRVNGCYYAIKAIDKKDLVSKRQVEHAHNEKEILSEVKHPFLVNYHGFFQTSTHVFLVMDYVVGGELFQLIREKKKLTETETRFYAAQVVLAIDYLHRLNIVYRDLKPENILIDKQGYIKITDFGFAKKITQDRTWTLCGTPDYIAPEIIRSQGYTKAVDWWSLGVLIYEMITGEPPFTAKNPIEQYQKILEGDVNWPDDISAEARDLLENLLKTKPSERIGNLKDGVDDIKRHAWFSSIDFDHILAQTITPPHRPTIQHEGDTHHFAIYEELPMSYDQAHLKKDPYQSRFIHF</sequence>
<keyword evidence="3" id="KW-0808">Transferase</keyword>
<accession>A0A1C7N8V0</accession>
<dbReference type="Proteomes" id="UP000093000">
    <property type="component" value="Unassembled WGS sequence"/>
</dbReference>
<dbReference type="STRING" id="101091.A0A1C7N8V0"/>
<evidence type="ECO:0000256" key="3">
    <source>
        <dbReference type="ARBA" id="ARBA00022679"/>
    </source>
</evidence>
<dbReference type="GO" id="GO:0005952">
    <property type="term" value="C:cAMP-dependent protein kinase complex"/>
    <property type="evidence" value="ECO:0007669"/>
    <property type="project" value="TreeGrafter"/>
</dbReference>
<dbReference type="Gene3D" id="3.30.200.20">
    <property type="entry name" value="Phosphorylase Kinase, domain 1"/>
    <property type="match status" value="1"/>
</dbReference>
<proteinExistence type="inferred from homology"/>
<dbReference type="FunFam" id="3.30.200.20:FF:000042">
    <property type="entry name" value="Aurora kinase A"/>
    <property type="match status" value="1"/>
</dbReference>
<feature type="binding site" evidence="9">
    <location>
        <position position="126"/>
    </location>
    <ligand>
        <name>ATP</name>
        <dbReference type="ChEBI" id="CHEBI:30616"/>
    </ligand>
</feature>
<dbReference type="EMBL" id="LUGH01000383">
    <property type="protein sequence ID" value="OBZ85562.1"/>
    <property type="molecule type" value="Genomic_DNA"/>
</dbReference>
<keyword evidence="14" id="KW-1185">Reference proteome</keyword>
<feature type="domain" description="AGC-kinase C-terminal" evidence="12">
    <location>
        <begin position="353"/>
        <end position="409"/>
    </location>
</feature>
<dbReference type="PROSITE" id="PS50011">
    <property type="entry name" value="PROTEIN_KINASE_DOM"/>
    <property type="match status" value="1"/>
</dbReference>
<organism evidence="13 14">
    <name type="scientific">Choanephora cucurbitarum</name>
    <dbReference type="NCBI Taxonomy" id="101091"/>
    <lineage>
        <taxon>Eukaryota</taxon>
        <taxon>Fungi</taxon>
        <taxon>Fungi incertae sedis</taxon>
        <taxon>Mucoromycota</taxon>
        <taxon>Mucoromycotina</taxon>
        <taxon>Mucoromycetes</taxon>
        <taxon>Mucorales</taxon>
        <taxon>Mucorineae</taxon>
        <taxon>Choanephoraceae</taxon>
        <taxon>Choanephoroideae</taxon>
        <taxon>Choanephora</taxon>
    </lineage>
</organism>
<keyword evidence="4 9" id="KW-0547">Nucleotide-binding</keyword>
<dbReference type="InParanoid" id="A0A1C7N8V0"/>
<evidence type="ECO:0000256" key="5">
    <source>
        <dbReference type="ARBA" id="ARBA00022777"/>
    </source>
</evidence>
<protein>
    <recommendedName>
        <fullName evidence="1">cAMP-dependent protein kinase</fullName>
        <ecNumber evidence="1">2.7.11.11</ecNumber>
    </recommendedName>
</protein>
<comment type="caution">
    <text evidence="13">The sequence shown here is derived from an EMBL/GenBank/DDBJ whole genome shotgun (WGS) entry which is preliminary data.</text>
</comment>
<comment type="catalytic activity">
    <reaction evidence="8">
        <text>L-seryl-[protein] + ATP = O-phospho-L-seryl-[protein] + ADP + H(+)</text>
        <dbReference type="Rhea" id="RHEA:17989"/>
        <dbReference type="Rhea" id="RHEA-COMP:9863"/>
        <dbReference type="Rhea" id="RHEA-COMP:11604"/>
        <dbReference type="ChEBI" id="CHEBI:15378"/>
        <dbReference type="ChEBI" id="CHEBI:29999"/>
        <dbReference type="ChEBI" id="CHEBI:30616"/>
        <dbReference type="ChEBI" id="CHEBI:83421"/>
        <dbReference type="ChEBI" id="CHEBI:456216"/>
        <dbReference type="EC" id="2.7.11.11"/>
    </reaction>
</comment>
<dbReference type="PROSITE" id="PS00108">
    <property type="entry name" value="PROTEIN_KINASE_ST"/>
    <property type="match status" value="1"/>
</dbReference>
<dbReference type="InterPro" id="IPR011009">
    <property type="entry name" value="Kinase-like_dom_sf"/>
</dbReference>
<evidence type="ECO:0000256" key="2">
    <source>
        <dbReference type="ARBA" id="ARBA00022527"/>
    </source>
</evidence>
<dbReference type="InterPro" id="IPR008271">
    <property type="entry name" value="Ser/Thr_kinase_AS"/>
</dbReference>
<dbReference type="GO" id="GO:0005634">
    <property type="term" value="C:nucleus"/>
    <property type="evidence" value="ECO:0007669"/>
    <property type="project" value="TreeGrafter"/>
</dbReference>
<evidence type="ECO:0000313" key="14">
    <source>
        <dbReference type="Proteomes" id="UP000093000"/>
    </source>
</evidence>
<evidence type="ECO:0000256" key="1">
    <source>
        <dbReference type="ARBA" id="ARBA00012444"/>
    </source>
</evidence>
<dbReference type="FunFam" id="1.10.510.10:FF:000005">
    <property type="entry name" value="cAMP-dependent protein kinase catalytic subunit alpha"/>
    <property type="match status" value="1"/>
</dbReference>
<name>A0A1C7N8V0_9FUNG</name>
<dbReference type="SUPFAM" id="SSF56112">
    <property type="entry name" value="Protein kinase-like (PK-like)"/>
    <property type="match status" value="1"/>
</dbReference>
<evidence type="ECO:0000259" key="11">
    <source>
        <dbReference type="PROSITE" id="PS50011"/>
    </source>
</evidence>
<gene>
    <name evidence="13" type="primary">PRKACB_1</name>
    <name evidence="13" type="ORF">A0J61_06387</name>
</gene>
<dbReference type="GO" id="GO:0009653">
    <property type="term" value="P:anatomical structure morphogenesis"/>
    <property type="evidence" value="ECO:0007669"/>
    <property type="project" value="UniProtKB-ARBA"/>
</dbReference>
<keyword evidence="5 13" id="KW-0418">Kinase</keyword>
<dbReference type="PANTHER" id="PTHR24353">
    <property type="entry name" value="CYCLIC NUCLEOTIDE-DEPENDENT PROTEIN KINASE"/>
    <property type="match status" value="1"/>
</dbReference>
<dbReference type="InterPro" id="IPR000719">
    <property type="entry name" value="Prot_kinase_dom"/>
</dbReference>
<dbReference type="EC" id="2.7.11.11" evidence="1"/>
<comment type="catalytic activity">
    <reaction evidence="7">
        <text>L-threonyl-[protein] + ATP = O-phospho-L-threonyl-[protein] + ADP + H(+)</text>
        <dbReference type="Rhea" id="RHEA:46608"/>
        <dbReference type="Rhea" id="RHEA-COMP:11060"/>
        <dbReference type="Rhea" id="RHEA-COMP:11605"/>
        <dbReference type="ChEBI" id="CHEBI:15378"/>
        <dbReference type="ChEBI" id="CHEBI:30013"/>
        <dbReference type="ChEBI" id="CHEBI:30616"/>
        <dbReference type="ChEBI" id="CHEBI:61977"/>
        <dbReference type="ChEBI" id="CHEBI:456216"/>
        <dbReference type="EC" id="2.7.11.11"/>
    </reaction>
</comment>
<dbReference type="Gene3D" id="1.10.510.10">
    <property type="entry name" value="Transferase(Phosphotransferase) domain 1"/>
    <property type="match status" value="1"/>
</dbReference>
<evidence type="ECO:0000313" key="13">
    <source>
        <dbReference type="EMBL" id="OBZ85562.1"/>
    </source>
</evidence>
<dbReference type="PROSITE" id="PS51285">
    <property type="entry name" value="AGC_KINASE_CTER"/>
    <property type="match status" value="1"/>
</dbReference>
<evidence type="ECO:0000256" key="6">
    <source>
        <dbReference type="ARBA" id="ARBA00022840"/>
    </source>
</evidence>
<evidence type="ECO:0000259" key="12">
    <source>
        <dbReference type="PROSITE" id="PS51285"/>
    </source>
</evidence>
<dbReference type="CDD" id="cd05580">
    <property type="entry name" value="STKc_PKA_like"/>
    <property type="match status" value="1"/>
</dbReference>
<evidence type="ECO:0000256" key="10">
    <source>
        <dbReference type="RuleBase" id="RU000304"/>
    </source>
</evidence>
<dbReference type="SMART" id="SM00220">
    <property type="entry name" value="S_TKc"/>
    <property type="match status" value="1"/>
</dbReference>
<keyword evidence="6 9" id="KW-0067">ATP-binding</keyword>
<dbReference type="InterPro" id="IPR000961">
    <property type="entry name" value="AGC-kinase_C"/>
</dbReference>
<keyword evidence="2 10" id="KW-0723">Serine/threonine-protein kinase</keyword>
<dbReference type="InterPro" id="IPR017441">
    <property type="entry name" value="Protein_kinase_ATP_BS"/>
</dbReference>
<evidence type="ECO:0000256" key="8">
    <source>
        <dbReference type="ARBA" id="ARBA00047454"/>
    </source>
</evidence>
<evidence type="ECO:0000256" key="7">
    <source>
        <dbReference type="ARBA" id="ARBA00047292"/>
    </source>
</evidence>
<dbReference type="GO" id="GO:0005524">
    <property type="term" value="F:ATP binding"/>
    <property type="evidence" value="ECO:0007669"/>
    <property type="project" value="UniProtKB-UniRule"/>
</dbReference>
<comment type="similarity">
    <text evidence="10">Belongs to the protein kinase superfamily.</text>
</comment>
<dbReference type="PROSITE" id="PS00107">
    <property type="entry name" value="PROTEIN_KINASE_ATP"/>
    <property type="match status" value="1"/>
</dbReference>
<reference evidence="13 14" key="1">
    <citation type="submission" date="2016-03" db="EMBL/GenBank/DDBJ databases">
        <title>Choanephora cucurbitarum.</title>
        <authorList>
            <person name="Min B."/>
            <person name="Park H."/>
            <person name="Park J.-H."/>
            <person name="Shin H.-D."/>
            <person name="Choi I.-G."/>
        </authorList>
    </citation>
    <scope>NUCLEOTIDE SEQUENCE [LARGE SCALE GENOMIC DNA]</scope>
    <source>
        <strain evidence="13 14">KUS-F28377</strain>
    </source>
</reference>
<dbReference type="AlphaFoldDB" id="A0A1C7N8V0"/>
<feature type="domain" description="Protein kinase" evidence="11">
    <location>
        <begin position="97"/>
        <end position="352"/>
    </location>
</feature>
<dbReference type="OrthoDB" id="63267at2759"/>
<evidence type="ECO:0000256" key="4">
    <source>
        <dbReference type="ARBA" id="ARBA00022741"/>
    </source>
</evidence>
<dbReference type="PANTHER" id="PTHR24353:SF153">
    <property type="entry name" value="CAMP-DEPENDENT PROTEIN KINASE CATALYTIC SUBUNIT 1"/>
    <property type="match status" value="1"/>
</dbReference>
<evidence type="ECO:0000256" key="9">
    <source>
        <dbReference type="PROSITE-ProRule" id="PRU10141"/>
    </source>
</evidence>
<dbReference type="GO" id="GO:0004691">
    <property type="term" value="F:cAMP-dependent protein kinase activity"/>
    <property type="evidence" value="ECO:0007669"/>
    <property type="project" value="UniProtKB-EC"/>
</dbReference>
<dbReference type="Pfam" id="PF00069">
    <property type="entry name" value="Pkinase"/>
    <property type="match status" value="1"/>
</dbReference>